<dbReference type="InterPro" id="IPR001727">
    <property type="entry name" value="GDT1-like"/>
</dbReference>
<evidence type="ECO:0000313" key="7">
    <source>
        <dbReference type="EMBL" id="CAK9196067.1"/>
    </source>
</evidence>
<evidence type="ECO:0000256" key="1">
    <source>
        <dbReference type="ARBA" id="ARBA00004141"/>
    </source>
</evidence>
<sequence length="450" mass="48125">MERLSLLQELTSSGVHHSYNLTICSRRLQLTSSLLFSLHTGPRRRRGLLLRESSGRMICWRKPRFSQQCSQKTGRRYYNRRILSASHQMDSNFLHKTDKLLQSNKEMKLPSPASSASASASLGWEQQDAELDTVAGPPQRSSTEEADIFYSADRIARYHHLQERFSSLLHLLQVDQKQWQVLVVAHCAAVVVVVGAMVVGMHACAPALAADMTLCPEVASQESAGFFGDVGDIQSGFASAFLLIFFSEIGDKTFFIAALLATRKSNLAVFTGTFGALATMTVISVTLGRAFHYLDGVLPFSLGNMELPLDDLAAVVLLVYFGVSTLLEASSMDGSKSEEEQQEAELAIAGVGANGAQGLQAAAGTVAATFALVFVAEWGDKSFFSTIALAAASSPLGVVTGAIAGHGVATVLAVLGGSFLGTYISEKVIAYVGGALFLVFAAATLVEIVR</sequence>
<dbReference type="Proteomes" id="UP001497512">
    <property type="component" value="Chromosome 11"/>
</dbReference>
<feature type="transmembrane region" description="Helical" evidence="6">
    <location>
        <begin position="428"/>
        <end position="449"/>
    </location>
</feature>
<keyword evidence="3 6" id="KW-0812">Transmembrane</keyword>
<gene>
    <name evidence="7" type="ORF">CSSPTR1EN2_LOCUS3288</name>
</gene>
<feature type="transmembrane region" description="Helical" evidence="6">
    <location>
        <begin position="312"/>
        <end position="329"/>
    </location>
</feature>
<name>A0ABP0THC9_9BRYO</name>
<comment type="similarity">
    <text evidence="2">Belongs to the GDT1 family.</text>
</comment>
<evidence type="ECO:0000256" key="2">
    <source>
        <dbReference type="ARBA" id="ARBA00009190"/>
    </source>
</evidence>
<accession>A0ABP0THC9</accession>
<keyword evidence="5 6" id="KW-0472">Membrane</keyword>
<dbReference type="Pfam" id="PF01169">
    <property type="entry name" value="GDT1"/>
    <property type="match status" value="2"/>
</dbReference>
<evidence type="ECO:0008006" key="9">
    <source>
        <dbReference type="Google" id="ProtNLM"/>
    </source>
</evidence>
<keyword evidence="8" id="KW-1185">Reference proteome</keyword>
<feature type="transmembrane region" description="Helical" evidence="6">
    <location>
        <begin position="237"/>
        <end position="260"/>
    </location>
</feature>
<evidence type="ECO:0000313" key="8">
    <source>
        <dbReference type="Proteomes" id="UP001497512"/>
    </source>
</evidence>
<feature type="transmembrane region" description="Helical" evidence="6">
    <location>
        <begin position="181"/>
        <end position="203"/>
    </location>
</feature>
<proteinExistence type="inferred from homology"/>
<dbReference type="InterPro" id="IPR049555">
    <property type="entry name" value="GDT1-like_CS"/>
</dbReference>
<feature type="transmembrane region" description="Helical" evidence="6">
    <location>
        <begin position="267"/>
        <end position="292"/>
    </location>
</feature>
<keyword evidence="4 6" id="KW-1133">Transmembrane helix</keyword>
<evidence type="ECO:0000256" key="6">
    <source>
        <dbReference type="SAM" id="Phobius"/>
    </source>
</evidence>
<organism evidence="7 8">
    <name type="scientific">Sphagnum troendelagicum</name>
    <dbReference type="NCBI Taxonomy" id="128251"/>
    <lineage>
        <taxon>Eukaryota</taxon>
        <taxon>Viridiplantae</taxon>
        <taxon>Streptophyta</taxon>
        <taxon>Embryophyta</taxon>
        <taxon>Bryophyta</taxon>
        <taxon>Sphagnophytina</taxon>
        <taxon>Sphagnopsida</taxon>
        <taxon>Sphagnales</taxon>
        <taxon>Sphagnaceae</taxon>
        <taxon>Sphagnum</taxon>
    </lineage>
</organism>
<comment type="subcellular location">
    <subcellularLocation>
        <location evidence="1">Membrane</location>
        <topology evidence="1">Multi-pass membrane protein</topology>
    </subcellularLocation>
</comment>
<dbReference type="PROSITE" id="PS01214">
    <property type="entry name" value="UPF0016"/>
    <property type="match status" value="1"/>
</dbReference>
<protein>
    <recommendedName>
        <fullName evidence="9">GDT1 family protein</fullName>
    </recommendedName>
</protein>
<evidence type="ECO:0000256" key="5">
    <source>
        <dbReference type="ARBA" id="ARBA00023136"/>
    </source>
</evidence>
<reference evidence="7" key="1">
    <citation type="submission" date="2024-02" db="EMBL/GenBank/DDBJ databases">
        <authorList>
            <consortium name="ELIXIR-Norway"/>
            <consortium name="Elixir Norway"/>
        </authorList>
    </citation>
    <scope>NUCLEOTIDE SEQUENCE</scope>
</reference>
<evidence type="ECO:0000256" key="4">
    <source>
        <dbReference type="ARBA" id="ARBA00022989"/>
    </source>
</evidence>
<evidence type="ECO:0000256" key="3">
    <source>
        <dbReference type="ARBA" id="ARBA00022692"/>
    </source>
</evidence>
<dbReference type="PANTHER" id="PTHR12608:SF6">
    <property type="entry name" value="PROTEIN PAM71, CHLOROPLASTIC"/>
    <property type="match status" value="1"/>
</dbReference>
<dbReference type="EMBL" id="OZ019903">
    <property type="protein sequence ID" value="CAK9196067.1"/>
    <property type="molecule type" value="Genomic_DNA"/>
</dbReference>
<feature type="transmembrane region" description="Helical" evidence="6">
    <location>
        <begin position="387"/>
        <end position="416"/>
    </location>
</feature>
<dbReference type="PANTHER" id="PTHR12608">
    <property type="entry name" value="TRANSMEMBRANE PROTEIN HTP-1 RELATED"/>
    <property type="match status" value="1"/>
</dbReference>